<reference evidence="3" key="1">
    <citation type="submission" date="2020-12" db="EMBL/GenBank/DDBJ databases">
        <title>Prauserella sp. ASG 168, a novel actinomycete isolated from cave rock.</title>
        <authorList>
            <person name="Suriyachadkun C."/>
        </authorList>
    </citation>
    <scope>NUCLEOTIDE SEQUENCE</scope>
    <source>
        <strain evidence="3">ASG 168</strain>
    </source>
</reference>
<dbReference type="Proteomes" id="UP000635245">
    <property type="component" value="Unassembled WGS sequence"/>
</dbReference>
<feature type="domain" description="HTH cro/C1-type" evidence="2">
    <location>
        <begin position="10"/>
        <end position="74"/>
    </location>
</feature>
<evidence type="ECO:0000313" key="4">
    <source>
        <dbReference type="Proteomes" id="UP000635245"/>
    </source>
</evidence>
<dbReference type="AlphaFoldDB" id="A0A934QXU4"/>
<accession>A0A934QXU4</accession>
<keyword evidence="4" id="KW-1185">Reference proteome</keyword>
<dbReference type="InterPro" id="IPR001387">
    <property type="entry name" value="Cro/C1-type_HTH"/>
</dbReference>
<evidence type="ECO:0000313" key="3">
    <source>
        <dbReference type="EMBL" id="MBK1788132.1"/>
    </source>
</evidence>
<evidence type="ECO:0000259" key="2">
    <source>
        <dbReference type="Pfam" id="PF13443"/>
    </source>
</evidence>
<sequence length="113" mass="12602">MMRTIQVQWNLRQVMADRGLFQTSELLPLLEERGIHLTREHVYRLVTKTPQRLNTEVLVALCDALACAPADLITGVVAEQKQAKTGTSSEGGPQIGELRPIRAKIRRPDGVTE</sequence>
<dbReference type="EMBL" id="JAENJH010000009">
    <property type="protein sequence ID" value="MBK1788132.1"/>
    <property type="molecule type" value="Genomic_DNA"/>
</dbReference>
<comment type="caution">
    <text evidence="3">The sequence shown here is derived from an EMBL/GenBank/DDBJ whole genome shotgun (WGS) entry which is preliminary data.</text>
</comment>
<dbReference type="RefSeq" id="WP_200323647.1">
    <property type="nucleotide sequence ID" value="NZ_JAENJH010000009.1"/>
</dbReference>
<feature type="region of interest" description="Disordered" evidence="1">
    <location>
        <begin position="81"/>
        <end position="113"/>
    </location>
</feature>
<evidence type="ECO:0000256" key="1">
    <source>
        <dbReference type="SAM" id="MobiDB-lite"/>
    </source>
</evidence>
<name>A0A934QXU4_9PSEU</name>
<organism evidence="3 4">
    <name type="scientific">Prauserella cavernicola</name>
    <dbReference type="NCBI Taxonomy" id="2800127"/>
    <lineage>
        <taxon>Bacteria</taxon>
        <taxon>Bacillati</taxon>
        <taxon>Actinomycetota</taxon>
        <taxon>Actinomycetes</taxon>
        <taxon>Pseudonocardiales</taxon>
        <taxon>Pseudonocardiaceae</taxon>
        <taxon>Prauserella</taxon>
    </lineage>
</organism>
<proteinExistence type="predicted"/>
<dbReference type="Pfam" id="PF13443">
    <property type="entry name" value="HTH_26"/>
    <property type="match status" value="1"/>
</dbReference>
<gene>
    <name evidence="3" type="ORF">JHE00_27710</name>
</gene>
<protein>
    <submittedName>
        <fullName evidence="3">Helix-turn-helix transcriptional regulator</fullName>
    </submittedName>
</protein>